<evidence type="ECO:0000313" key="1">
    <source>
        <dbReference type="EMBL" id="AKU18223.1"/>
    </source>
</evidence>
<protein>
    <submittedName>
        <fullName evidence="1">Uncharacterized protein</fullName>
    </submittedName>
</protein>
<name>A0A0K1JNR3_9MICO</name>
<dbReference type="EMBL" id="CP011112">
    <property type="protein sequence ID" value="AKU18223.1"/>
    <property type="molecule type" value="Genomic_DNA"/>
</dbReference>
<keyword evidence="2" id="KW-1185">Reference proteome</keyword>
<dbReference type="STRING" id="571913.VV02_24165"/>
<evidence type="ECO:0000313" key="2">
    <source>
        <dbReference type="Proteomes" id="UP000066480"/>
    </source>
</evidence>
<organism evidence="1 2">
    <name type="scientific">Luteipulveratus mongoliensis</name>
    <dbReference type="NCBI Taxonomy" id="571913"/>
    <lineage>
        <taxon>Bacteria</taxon>
        <taxon>Bacillati</taxon>
        <taxon>Actinomycetota</taxon>
        <taxon>Actinomycetes</taxon>
        <taxon>Micrococcales</taxon>
        <taxon>Dermacoccaceae</taxon>
        <taxon>Luteipulveratus</taxon>
    </lineage>
</organism>
<accession>A0A0K1JNR3</accession>
<gene>
    <name evidence="1" type="ORF">VV02_24165</name>
</gene>
<reference evidence="1 2" key="1">
    <citation type="submission" date="2015-03" db="EMBL/GenBank/DDBJ databases">
        <title>Luteipulveratus halotolerans sp. nov., a novel actinobacterium (Dermacoccaceae) from Sarawak, Malaysia.</title>
        <authorList>
            <person name="Juboi H."/>
            <person name="Basik A."/>
            <person name="Shamsul S.S."/>
            <person name="Arnold P."/>
            <person name="Schmitt E.K."/>
            <person name="Sanglier J.-J."/>
            <person name="Yeo T."/>
        </authorList>
    </citation>
    <scope>NUCLEOTIDE SEQUENCE [LARGE SCALE GENOMIC DNA]</scope>
    <source>
        <strain evidence="1 2">MN07-A0370</strain>
    </source>
</reference>
<sequence length="165" mass="19701">MAQRERDQQDPVFLDWLSAMDDELKVFFNEDVPDMPADPWTEEGLRHAEHAALAYYWADDPMDLDWPERSTRFARYLGEVFVRSFEGTWKWIDVNRNGTKEPVVRRPATDVYFEVDRQVGAAMSARTGDKWAWLFEQSREHYERWVAAGRLSPDDWFEYELKHPH</sequence>
<dbReference type="Proteomes" id="UP000066480">
    <property type="component" value="Chromosome"/>
</dbReference>
<dbReference type="KEGG" id="lmoi:VV02_24165"/>
<dbReference type="AlphaFoldDB" id="A0A0K1JNR3"/>
<proteinExistence type="predicted"/>